<proteinExistence type="predicted"/>
<dbReference type="RefSeq" id="WP_343812652.1">
    <property type="nucleotide sequence ID" value="NZ_BAAADS010000013.1"/>
</dbReference>
<gene>
    <name evidence="1" type="ORF">GCM10009001_20170</name>
</gene>
<evidence type="ECO:0000313" key="2">
    <source>
        <dbReference type="Proteomes" id="UP001500866"/>
    </source>
</evidence>
<organism evidence="1 2">
    <name type="scientific">Virgibacillus siamensis</name>
    <dbReference type="NCBI Taxonomy" id="480071"/>
    <lineage>
        <taxon>Bacteria</taxon>
        <taxon>Bacillati</taxon>
        <taxon>Bacillota</taxon>
        <taxon>Bacilli</taxon>
        <taxon>Bacillales</taxon>
        <taxon>Bacillaceae</taxon>
        <taxon>Virgibacillus</taxon>
    </lineage>
</organism>
<evidence type="ECO:0000313" key="1">
    <source>
        <dbReference type="EMBL" id="GAA0603135.1"/>
    </source>
</evidence>
<dbReference type="EMBL" id="BAAADS010000013">
    <property type="protein sequence ID" value="GAA0603135.1"/>
    <property type="molecule type" value="Genomic_DNA"/>
</dbReference>
<sequence>MRKILGFLATLGLIITISLVVLPFKGNSHEVEAGNNNFIDDNLFELYKNDIKQAKGDKGKVSESSKYIVIEGKGFSKHDFKKYKANKDLFKRIKKKKLFSKEEIRGMYIKEKILVKKAKEKNLFVSTKKAKQYINNLQNLLSKADSNAKDVKMTKEFHLGVRKALGMTKAEYEKYLVEKYQKALSIGKLKSNFYKQYKGKKISHGEAGRAWNNHVKEIVNNASVKINE</sequence>
<protein>
    <submittedName>
        <fullName evidence="1">Uncharacterized protein</fullName>
    </submittedName>
</protein>
<reference evidence="2" key="1">
    <citation type="journal article" date="2019" name="Int. J. Syst. Evol. Microbiol.">
        <title>The Global Catalogue of Microorganisms (GCM) 10K type strain sequencing project: providing services to taxonomists for standard genome sequencing and annotation.</title>
        <authorList>
            <consortium name="The Broad Institute Genomics Platform"/>
            <consortium name="The Broad Institute Genome Sequencing Center for Infectious Disease"/>
            <person name="Wu L."/>
            <person name="Ma J."/>
        </authorList>
    </citation>
    <scope>NUCLEOTIDE SEQUENCE [LARGE SCALE GENOMIC DNA]</scope>
    <source>
        <strain evidence="2">JCM 15395</strain>
    </source>
</reference>
<dbReference type="Proteomes" id="UP001500866">
    <property type="component" value="Unassembled WGS sequence"/>
</dbReference>
<name>A0ABP3R3X9_9BACI</name>
<comment type="caution">
    <text evidence="1">The sequence shown here is derived from an EMBL/GenBank/DDBJ whole genome shotgun (WGS) entry which is preliminary data.</text>
</comment>
<keyword evidence="2" id="KW-1185">Reference proteome</keyword>
<accession>A0ABP3R3X9</accession>